<name>A0A8J2NKH6_9HEXA</name>
<comment type="caution">
    <text evidence="1">The sequence shown here is derived from an EMBL/GenBank/DDBJ whole genome shotgun (WGS) entry which is preliminary data.</text>
</comment>
<accession>A0A8J2NKH6</accession>
<evidence type="ECO:0000313" key="1">
    <source>
        <dbReference type="EMBL" id="CAG7679471.1"/>
    </source>
</evidence>
<proteinExistence type="predicted"/>
<dbReference type="AlphaFoldDB" id="A0A8J2NKH6"/>
<reference evidence="1" key="1">
    <citation type="submission" date="2021-06" db="EMBL/GenBank/DDBJ databases">
        <authorList>
            <person name="Hodson N. C."/>
            <person name="Mongue J. A."/>
            <person name="Jaron S. K."/>
        </authorList>
    </citation>
    <scope>NUCLEOTIDE SEQUENCE</scope>
</reference>
<sequence>MNESFKNPCTLNSRLELSCDSSRSTSLRPLIAIAISPEWSLDDINSIDIMRLPGISLVIIRVTWFGTSSSYEGRGVDVFLRSWIIMGCYIIIQAFG</sequence>
<dbReference type="EMBL" id="CAJVCH010015537">
    <property type="protein sequence ID" value="CAG7679471.1"/>
    <property type="molecule type" value="Genomic_DNA"/>
</dbReference>
<evidence type="ECO:0000313" key="2">
    <source>
        <dbReference type="Proteomes" id="UP000708208"/>
    </source>
</evidence>
<keyword evidence="2" id="KW-1185">Reference proteome</keyword>
<organism evidence="1 2">
    <name type="scientific">Allacma fusca</name>
    <dbReference type="NCBI Taxonomy" id="39272"/>
    <lineage>
        <taxon>Eukaryota</taxon>
        <taxon>Metazoa</taxon>
        <taxon>Ecdysozoa</taxon>
        <taxon>Arthropoda</taxon>
        <taxon>Hexapoda</taxon>
        <taxon>Collembola</taxon>
        <taxon>Symphypleona</taxon>
        <taxon>Sminthuridae</taxon>
        <taxon>Allacma</taxon>
    </lineage>
</organism>
<protein>
    <submittedName>
        <fullName evidence="1">Uncharacterized protein</fullName>
    </submittedName>
</protein>
<dbReference type="OrthoDB" id="6257037at2759"/>
<dbReference type="Proteomes" id="UP000708208">
    <property type="component" value="Unassembled WGS sequence"/>
</dbReference>
<gene>
    <name evidence="1" type="ORF">AFUS01_LOCUS2689</name>
</gene>